<evidence type="ECO:0000256" key="1">
    <source>
        <dbReference type="ARBA" id="ARBA00010641"/>
    </source>
</evidence>
<evidence type="ECO:0000259" key="7">
    <source>
        <dbReference type="Pfam" id="PF04542"/>
    </source>
</evidence>
<evidence type="ECO:0000256" key="4">
    <source>
        <dbReference type="ARBA" id="ARBA00023125"/>
    </source>
</evidence>
<keyword evidence="10" id="KW-1185">Reference proteome</keyword>
<dbReference type="InterPro" id="IPR039425">
    <property type="entry name" value="RNA_pol_sigma-70-like"/>
</dbReference>
<evidence type="ECO:0000256" key="5">
    <source>
        <dbReference type="ARBA" id="ARBA00023163"/>
    </source>
</evidence>
<comment type="similarity">
    <text evidence="1">Belongs to the sigma-70 factor family. ECF subfamily.</text>
</comment>
<dbReference type="InterPro" id="IPR036388">
    <property type="entry name" value="WH-like_DNA-bd_sf"/>
</dbReference>
<evidence type="ECO:0000256" key="3">
    <source>
        <dbReference type="ARBA" id="ARBA00023082"/>
    </source>
</evidence>
<organism evidence="9 10">
    <name type="scientific">Polyangium spumosum</name>
    <dbReference type="NCBI Taxonomy" id="889282"/>
    <lineage>
        <taxon>Bacteria</taxon>
        <taxon>Pseudomonadati</taxon>
        <taxon>Myxococcota</taxon>
        <taxon>Polyangia</taxon>
        <taxon>Polyangiales</taxon>
        <taxon>Polyangiaceae</taxon>
        <taxon>Polyangium</taxon>
    </lineage>
</organism>
<dbReference type="SUPFAM" id="SSF88946">
    <property type="entry name" value="Sigma2 domain of RNA polymerase sigma factors"/>
    <property type="match status" value="1"/>
</dbReference>
<feature type="domain" description="RNA polymerase sigma factor 70 region 4 type 2" evidence="8">
    <location>
        <begin position="119"/>
        <end position="168"/>
    </location>
</feature>
<dbReference type="Gene3D" id="1.10.10.10">
    <property type="entry name" value="Winged helix-like DNA-binding domain superfamily/Winged helix DNA-binding domain"/>
    <property type="match status" value="1"/>
</dbReference>
<dbReference type="InterPro" id="IPR014284">
    <property type="entry name" value="RNA_pol_sigma-70_dom"/>
</dbReference>
<name>A0A6N7Q6P9_9BACT</name>
<dbReference type="Pfam" id="PF08281">
    <property type="entry name" value="Sigma70_r4_2"/>
    <property type="match status" value="1"/>
</dbReference>
<dbReference type="InterPro" id="IPR013325">
    <property type="entry name" value="RNA_pol_sigma_r2"/>
</dbReference>
<feature type="region of interest" description="Disordered" evidence="6">
    <location>
        <begin position="218"/>
        <end position="238"/>
    </location>
</feature>
<dbReference type="Proteomes" id="UP000440224">
    <property type="component" value="Unassembled WGS sequence"/>
</dbReference>
<dbReference type="PANTHER" id="PTHR43133:SF8">
    <property type="entry name" value="RNA POLYMERASE SIGMA FACTOR HI_1459-RELATED"/>
    <property type="match status" value="1"/>
</dbReference>
<reference evidence="9 10" key="1">
    <citation type="submission" date="2019-10" db="EMBL/GenBank/DDBJ databases">
        <title>A soil myxobacterium in the family Polyangiaceae.</title>
        <authorList>
            <person name="Li Y."/>
            <person name="Wang J."/>
        </authorList>
    </citation>
    <scope>NUCLEOTIDE SEQUENCE [LARGE SCALE GENOMIC DNA]</scope>
    <source>
        <strain evidence="9 10">DSM 14734</strain>
    </source>
</reference>
<evidence type="ECO:0000313" key="9">
    <source>
        <dbReference type="EMBL" id="MRG98590.1"/>
    </source>
</evidence>
<dbReference type="InterPro" id="IPR013324">
    <property type="entry name" value="RNA_pol_sigma_r3/r4-like"/>
</dbReference>
<proteinExistence type="inferred from homology"/>
<evidence type="ECO:0000259" key="8">
    <source>
        <dbReference type="Pfam" id="PF08281"/>
    </source>
</evidence>
<dbReference type="CDD" id="cd06171">
    <property type="entry name" value="Sigma70_r4"/>
    <property type="match status" value="1"/>
</dbReference>
<keyword evidence="4" id="KW-0238">DNA-binding</keyword>
<keyword evidence="2" id="KW-0805">Transcription regulation</keyword>
<dbReference type="InterPro" id="IPR013249">
    <property type="entry name" value="RNA_pol_sigma70_r4_t2"/>
</dbReference>
<evidence type="ECO:0000313" key="10">
    <source>
        <dbReference type="Proteomes" id="UP000440224"/>
    </source>
</evidence>
<protein>
    <submittedName>
        <fullName evidence="9">Sigma-70 family RNA polymerase sigma factor</fullName>
    </submittedName>
</protein>
<dbReference type="RefSeq" id="WP_338046794.1">
    <property type="nucleotide sequence ID" value="NZ_WJIE01000040.1"/>
</dbReference>
<dbReference type="SUPFAM" id="SSF88659">
    <property type="entry name" value="Sigma3 and sigma4 domains of RNA polymerase sigma factors"/>
    <property type="match status" value="1"/>
</dbReference>
<sequence length="378" mass="41156">MTREFDTQGDPREQLAQLALRVPGWLARLPPPWGPVRPADVGDLAQEVLTAAVASLPRYDPAKGAMAVWLYTITLRMARDRYKRDQYRGGFSAEADIATAPSGARNPEEAMATAQYERLVHETIGEMDADLRDVLTAVELGELSHEETAQLVGVSKRTVKDRLERAREDFTRRIKRKMRDNGMVVLPFAVDGLFAFLRARTEHVPEELRERLRAIVEQGPGSTRPEAPAAVPGAEPPATVPAAPDVGSFLGGNITGGIVGGVLVYLLMRPAVVVPEATRSHLDERIPPAVAALPVTAAPHPAQPPSAPSSIPRPADPVTEARALLDRAVGALEQGDVVDARAAFERYDRRFPSNPLPKVRAFVLGELVRAERRATSPW</sequence>
<dbReference type="GO" id="GO:0016987">
    <property type="term" value="F:sigma factor activity"/>
    <property type="evidence" value="ECO:0007669"/>
    <property type="project" value="UniProtKB-KW"/>
</dbReference>
<dbReference type="AlphaFoldDB" id="A0A6N7Q6P9"/>
<dbReference type="InterPro" id="IPR007627">
    <property type="entry name" value="RNA_pol_sigma70_r2"/>
</dbReference>
<gene>
    <name evidence="9" type="ORF">GF068_42770</name>
</gene>
<dbReference type="GO" id="GO:0006352">
    <property type="term" value="P:DNA-templated transcription initiation"/>
    <property type="evidence" value="ECO:0007669"/>
    <property type="project" value="InterPro"/>
</dbReference>
<evidence type="ECO:0000256" key="2">
    <source>
        <dbReference type="ARBA" id="ARBA00023015"/>
    </source>
</evidence>
<comment type="caution">
    <text evidence="9">The sequence shown here is derived from an EMBL/GenBank/DDBJ whole genome shotgun (WGS) entry which is preliminary data.</text>
</comment>
<keyword evidence="5" id="KW-0804">Transcription</keyword>
<keyword evidence="3" id="KW-0731">Sigma factor</keyword>
<accession>A0A6N7Q6P9</accession>
<dbReference type="PANTHER" id="PTHR43133">
    <property type="entry name" value="RNA POLYMERASE ECF-TYPE SIGMA FACTO"/>
    <property type="match status" value="1"/>
</dbReference>
<dbReference type="Pfam" id="PF04542">
    <property type="entry name" value="Sigma70_r2"/>
    <property type="match status" value="1"/>
</dbReference>
<evidence type="ECO:0000256" key="6">
    <source>
        <dbReference type="SAM" id="MobiDB-lite"/>
    </source>
</evidence>
<dbReference type="NCBIfam" id="TIGR02937">
    <property type="entry name" value="sigma70-ECF"/>
    <property type="match status" value="1"/>
</dbReference>
<feature type="domain" description="RNA polymerase sigma-70 region 2" evidence="7">
    <location>
        <begin position="37"/>
        <end position="86"/>
    </location>
</feature>
<dbReference type="GO" id="GO:0003677">
    <property type="term" value="F:DNA binding"/>
    <property type="evidence" value="ECO:0007669"/>
    <property type="project" value="UniProtKB-KW"/>
</dbReference>
<dbReference type="EMBL" id="WJIE01000040">
    <property type="protein sequence ID" value="MRG98590.1"/>
    <property type="molecule type" value="Genomic_DNA"/>
</dbReference>
<dbReference type="Gene3D" id="1.10.1740.10">
    <property type="match status" value="1"/>
</dbReference>